<sequence>MFFNMIYFCIFCTLIINIISCTWYHWNQLLELYLMIMFIFCGINLNCTLLKKALSTCIFLIDMQFWNGSELAKTDMFISKIHGNLNLINREKKKGTESQYILTTDMLRSVENVELDYLSVSPRYSQTSCSNLTDSFPRIKPNLNFAYRCKIMNRKIYVKGTFSTLIKSRGDRLAVKHVLKFLATTITKDFPRTRSFSHIHLSFLPSSFLFYHFSFSITEGLGHRWVQAPLAKLASEGASSTQAPPLVLKNACREIEEFSMSDSRFVIAFNLLFHLVYLSSFCASFHTFLLILLYSEESGRNLSIKYHCDKFQEYLCWGTFDAQDQDGLNCRKGIAPLGTEDEANGGGNFPNQNPGMPHAKKNIVGYVCIGALKYSPLGCPPCQIPCQNMPGDMQYYVTGVLFSKLYVYTPDSSPLKLCNSSMLHHSNFLSGG</sequence>
<reference evidence="2 3" key="1">
    <citation type="submission" date="2015-08" db="EMBL/GenBank/DDBJ databases">
        <title>Next Generation Sequencing and Analysis of the Genome of Puccinia sorghi L Schw, the Causal Agent of Maize Common Rust.</title>
        <authorList>
            <person name="Rochi L."/>
            <person name="Burguener G."/>
            <person name="Darino M."/>
            <person name="Turjanski A."/>
            <person name="Kreff E."/>
            <person name="Dieguez M.J."/>
            <person name="Sacco F."/>
        </authorList>
    </citation>
    <scope>NUCLEOTIDE SEQUENCE [LARGE SCALE GENOMIC DNA]</scope>
    <source>
        <strain evidence="2 3">RO10H11247</strain>
    </source>
</reference>
<gene>
    <name evidence="2" type="ORF">VP01_2061g1</name>
</gene>
<accession>A0A0L6VAP3</accession>
<name>A0A0L6VAP3_9BASI</name>
<keyword evidence="1" id="KW-0812">Transmembrane</keyword>
<feature type="transmembrane region" description="Helical" evidence="1">
    <location>
        <begin position="7"/>
        <end position="26"/>
    </location>
</feature>
<evidence type="ECO:0000313" key="2">
    <source>
        <dbReference type="EMBL" id="KNZ57831.1"/>
    </source>
</evidence>
<proteinExistence type="predicted"/>
<dbReference type="Proteomes" id="UP000037035">
    <property type="component" value="Unassembled WGS sequence"/>
</dbReference>
<evidence type="ECO:0000313" key="3">
    <source>
        <dbReference type="Proteomes" id="UP000037035"/>
    </source>
</evidence>
<evidence type="ECO:0000256" key="1">
    <source>
        <dbReference type="SAM" id="Phobius"/>
    </source>
</evidence>
<comment type="caution">
    <text evidence="2">The sequence shown here is derived from an EMBL/GenBank/DDBJ whole genome shotgun (WGS) entry which is preliminary data.</text>
</comment>
<protein>
    <submittedName>
        <fullName evidence="2">Uncharacterized protein</fullName>
    </submittedName>
</protein>
<keyword evidence="3" id="KW-1185">Reference proteome</keyword>
<feature type="transmembrane region" description="Helical" evidence="1">
    <location>
        <begin position="265"/>
        <end position="294"/>
    </location>
</feature>
<keyword evidence="1" id="KW-1133">Transmembrane helix</keyword>
<dbReference type="AlphaFoldDB" id="A0A0L6VAP3"/>
<keyword evidence="1" id="KW-0472">Membrane</keyword>
<dbReference type="EMBL" id="LAVV01006906">
    <property type="protein sequence ID" value="KNZ57831.1"/>
    <property type="molecule type" value="Genomic_DNA"/>
</dbReference>
<dbReference type="VEuPathDB" id="FungiDB:VP01_2061g1"/>
<organism evidence="2 3">
    <name type="scientific">Puccinia sorghi</name>
    <dbReference type="NCBI Taxonomy" id="27349"/>
    <lineage>
        <taxon>Eukaryota</taxon>
        <taxon>Fungi</taxon>
        <taxon>Dikarya</taxon>
        <taxon>Basidiomycota</taxon>
        <taxon>Pucciniomycotina</taxon>
        <taxon>Pucciniomycetes</taxon>
        <taxon>Pucciniales</taxon>
        <taxon>Pucciniaceae</taxon>
        <taxon>Puccinia</taxon>
    </lineage>
</organism>
<feature type="transmembrane region" description="Helical" evidence="1">
    <location>
        <begin position="32"/>
        <end position="50"/>
    </location>
</feature>